<name>A0ABN2N625_9PSEU</name>
<dbReference type="PANTHER" id="PTHR30632">
    <property type="entry name" value="MOLYBDATE-BINDING PERIPLASMIC PROTEIN"/>
    <property type="match status" value="1"/>
</dbReference>
<comment type="caution">
    <text evidence="1">The sequence shown here is derived from an EMBL/GenBank/DDBJ whole genome shotgun (WGS) entry which is preliminary data.</text>
</comment>
<dbReference type="Pfam" id="PF13531">
    <property type="entry name" value="SBP_bac_11"/>
    <property type="match status" value="1"/>
</dbReference>
<dbReference type="Gene3D" id="3.40.190.10">
    <property type="entry name" value="Periplasmic binding protein-like II"/>
    <property type="match status" value="2"/>
</dbReference>
<dbReference type="InterPro" id="IPR050682">
    <property type="entry name" value="ModA/WtpA"/>
</dbReference>
<evidence type="ECO:0000313" key="2">
    <source>
        <dbReference type="Proteomes" id="UP001500449"/>
    </source>
</evidence>
<dbReference type="PANTHER" id="PTHR30632:SF11">
    <property type="entry name" value="BLR4797 PROTEIN"/>
    <property type="match status" value="1"/>
</dbReference>
<keyword evidence="2" id="KW-1185">Reference proteome</keyword>
<dbReference type="EMBL" id="BAAAQK010000009">
    <property type="protein sequence ID" value="GAA1853023.1"/>
    <property type="molecule type" value="Genomic_DNA"/>
</dbReference>
<dbReference type="Proteomes" id="UP001500449">
    <property type="component" value="Unassembled WGS sequence"/>
</dbReference>
<protein>
    <submittedName>
        <fullName evidence="1">Substrate-binding domain-containing protein</fullName>
    </submittedName>
</protein>
<evidence type="ECO:0000313" key="1">
    <source>
        <dbReference type="EMBL" id="GAA1853023.1"/>
    </source>
</evidence>
<sequence>MADRSIVMMSGLATRKAFDDHLFAAFTERTGVEIVPVYDPTVALLRRLDAGETFDVMIAATPSFDDLVARGVVAPGPRPIVRAGIGLAVARGAAHPAIGTTDEFVAALASARSVAYSQTGQSGIYFVELVTRLGLAHVVLPGATALEKGFTATALESGVADLAVQQLSELLYVAGAEIVGPFPDELQKWTEFSAGTAAASAGNADVAAFVEFLGSAEADEAYRLTALEPVSRVLTS</sequence>
<dbReference type="RefSeq" id="WP_344418151.1">
    <property type="nucleotide sequence ID" value="NZ_BAAAQK010000009.1"/>
</dbReference>
<gene>
    <name evidence="1" type="ORF">GCM10009836_36400</name>
</gene>
<dbReference type="SUPFAM" id="SSF53850">
    <property type="entry name" value="Periplasmic binding protein-like II"/>
    <property type="match status" value="1"/>
</dbReference>
<proteinExistence type="predicted"/>
<reference evidence="1 2" key="1">
    <citation type="journal article" date="2019" name="Int. J. Syst. Evol. Microbiol.">
        <title>The Global Catalogue of Microorganisms (GCM) 10K type strain sequencing project: providing services to taxonomists for standard genome sequencing and annotation.</title>
        <authorList>
            <consortium name="The Broad Institute Genomics Platform"/>
            <consortium name="The Broad Institute Genome Sequencing Center for Infectious Disease"/>
            <person name="Wu L."/>
            <person name="Ma J."/>
        </authorList>
    </citation>
    <scope>NUCLEOTIDE SEQUENCE [LARGE SCALE GENOMIC DNA]</scope>
    <source>
        <strain evidence="1 2">JCM 16009</strain>
    </source>
</reference>
<accession>A0ABN2N625</accession>
<organism evidence="1 2">
    <name type="scientific">Pseudonocardia ailaonensis</name>
    <dbReference type="NCBI Taxonomy" id="367279"/>
    <lineage>
        <taxon>Bacteria</taxon>
        <taxon>Bacillati</taxon>
        <taxon>Actinomycetota</taxon>
        <taxon>Actinomycetes</taxon>
        <taxon>Pseudonocardiales</taxon>
        <taxon>Pseudonocardiaceae</taxon>
        <taxon>Pseudonocardia</taxon>
    </lineage>
</organism>